<keyword evidence="3" id="KW-1185">Reference proteome</keyword>
<reference evidence="2" key="2">
    <citation type="submission" date="2020-09" db="EMBL/GenBank/DDBJ databases">
        <authorList>
            <person name="Sun Q."/>
            <person name="Zhou Y."/>
        </authorList>
    </citation>
    <scope>NUCLEOTIDE SEQUENCE</scope>
    <source>
        <strain evidence="2">CGMCC 1.12813</strain>
    </source>
</reference>
<dbReference type="GO" id="GO:0004180">
    <property type="term" value="F:carboxypeptidase activity"/>
    <property type="evidence" value="ECO:0007669"/>
    <property type="project" value="UniProtKB-KW"/>
</dbReference>
<evidence type="ECO:0000259" key="1">
    <source>
        <dbReference type="Pfam" id="PF02557"/>
    </source>
</evidence>
<dbReference type="RefSeq" id="WP_188510729.1">
    <property type="nucleotide sequence ID" value="NZ_BMGB01000001.1"/>
</dbReference>
<keyword evidence="2" id="KW-0121">Carboxypeptidase</keyword>
<feature type="domain" description="D-alanyl-D-alanine carboxypeptidase-like core" evidence="1">
    <location>
        <begin position="81"/>
        <end position="180"/>
    </location>
</feature>
<dbReference type="Proteomes" id="UP000606922">
    <property type="component" value="Unassembled WGS sequence"/>
</dbReference>
<dbReference type="AlphaFoldDB" id="A0A916SMG7"/>
<dbReference type="CDD" id="cd14846">
    <property type="entry name" value="Peptidase_M15_like"/>
    <property type="match status" value="1"/>
</dbReference>
<name>A0A916SMG7_9MICO</name>
<proteinExistence type="predicted"/>
<evidence type="ECO:0000313" key="2">
    <source>
        <dbReference type="EMBL" id="GGB07803.1"/>
    </source>
</evidence>
<dbReference type="InterPro" id="IPR052179">
    <property type="entry name" value="DD-CPase-like"/>
</dbReference>
<evidence type="ECO:0000313" key="3">
    <source>
        <dbReference type="Proteomes" id="UP000606922"/>
    </source>
</evidence>
<keyword evidence="2" id="KW-0645">Protease</keyword>
<dbReference type="PANTHER" id="PTHR34385:SF1">
    <property type="entry name" value="PEPTIDOGLYCAN L-ALANYL-D-GLUTAMATE ENDOPEPTIDASE CWLK"/>
    <property type="match status" value="1"/>
</dbReference>
<keyword evidence="2" id="KW-0378">Hydrolase</keyword>
<protein>
    <submittedName>
        <fullName evidence="2">D-alanyl-D-alanine carboxypeptidase</fullName>
    </submittedName>
</protein>
<dbReference type="Gene3D" id="3.30.1380.10">
    <property type="match status" value="1"/>
</dbReference>
<gene>
    <name evidence="2" type="ORF">GCM10010979_22910</name>
</gene>
<dbReference type="PROSITE" id="PS51257">
    <property type="entry name" value="PROKAR_LIPOPROTEIN"/>
    <property type="match status" value="1"/>
</dbReference>
<organism evidence="2 3">
    <name type="scientific">Conyzicola nivalis</name>
    <dbReference type="NCBI Taxonomy" id="1477021"/>
    <lineage>
        <taxon>Bacteria</taxon>
        <taxon>Bacillati</taxon>
        <taxon>Actinomycetota</taxon>
        <taxon>Actinomycetes</taxon>
        <taxon>Micrococcales</taxon>
        <taxon>Microbacteriaceae</taxon>
        <taxon>Conyzicola</taxon>
    </lineage>
</organism>
<dbReference type="GO" id="GO:0006508">
    <property type="term" value="P:proteolysis"/>
    <property type="evidence" value="ECO:0007669"/>
    <property type="project" value="InterPro"/>
</dbReference>
<dbReference type="InterPro" id="IPR003709">
    <property type="entry name" value="VanY-like_core_dom"/>
</dbReference>
<sequence length="201" mass="20905">MTHPARRRLGPRGILTAVLLVLALGLGLAACAATDGGTRMPAGIPTVATASGSDAYTEENGYIAVGDSVSPFDEHVPTIAKLDPELRAAVQAAATAAIADGFEFVVTSGWRSAAYQQALLDDATVTYGSLEEARKWVNTPELSAHVTGGAVDIGFTDANSWLSQHGADYGLCQIYGNEMWHFELAVEPGGTCPVQKDDAAG</sequence>
<dbReference type="EMBL" id="BMGB01000001">
    <property type="protein sequence ID" value="GGB07803.1"/>
    <property type="molecule type" value="Genomic_DNA"/>
</dbReference>
<reference evidence="2" key="1">
    <citation type="journal article" date="2014" name="Int. J. Syst. Evol. Microbiol.">
        <title>Complete genome sequence of Corynebacterium casei LMG S-19264T (=DSM 44701T), isolated from a smear-ripened cheese.</title>
        <authorList>
            <consortium name="US DOE Joint Genome Institute (JGI-PGF)"/>
            <person name="Walter F."/>
            <person name="Albersmeier A."/>
            <person name="Kalinowski J."/>
            <person name="Ruckert C."/>
        </authorList>
    </citation>
    <scope>NUCLEOTIDE SEQUENCE</scope>
    <source>
        <strain evidence="2">CGMCC 1.12813</strain>
    </source>
</reference>
<dbReference type="SUPFAM" id="SSF55166">
    <property type="entry name" value="Hedgehog/DD-peptidase"/>
    <property type="match status" value="1"/>
</dbReference>
<dbReference type="InterPro" id="IPR009045">
    <property type="entry name" value="Zn_M74/Hedgehog-like"/>
</dbReference>
<dbReference type="PANTHER" id="PTHR34385">
    <property type="entry name" value="D-ALANYL-D-ALANINE CARBOXYPEPTIDASE"/>
    <property type="match status" value="1"/>
</dbReference>
<accession>A0A916SMG7</accession>
<comment type="caution">
    <text evidence="2">The sequence shown here is derived from an EMBL/GenBank/DDBJ whole genome shotgun (WGS) entry which is preliminary data.</text>
</comment>
<dbReference type="Pfam" id="PF02557">
    <property type="entry name" value="VanY"/>
    <property type="match status" value="1"/>
</dbReference>